<dbReference type="Pfam" id="PF14236">
    <property type="entry name" value="DruA"/>
    <property type="match status" value="1"/>
</dbReference>
<sequence>MKFQMDVPFWIGDREFTEADINLIRDTVERFSRLSREEIAATICENLPWKAPNGRLKMEACRKLLLELEQKGVITLPPLQKNKVRQVGGERLGTAIQTRLEAKLQEVAPVTIDPVTPLERADWNATMAAYHPLGYVRAIGAQQRYWIRVQGANGREIVGAMLFGAAAKALAARDQWIGWTAEERRRYRPRIVNNNRFLILPEVHIPHLASHALALAARRIRVDWRERYGYEPVLLETFVEPEYQGTCYRAANWIYIGETAGRGRQDTFNQYAVAVKAIWVYPLVRNWRRRLVEPFPEYIEETLDEGGE</sequence>
<keyword evidence="2" id="KW-1185">Reference proteome</keyword>
<organism evidence="1 2">
    <name type="scientific">Neomoorella glycerini</name>
    <dbReference type="NCBI Taxonomy" id="55779"/>
    <lineage>
        <taxon>Bacteria</taxon>
        <taxon>Bacillati</taxon>
        <taxon>Bacillota</taxon>
        <taxon>Clostridia</taxon>
        <taxon>Neomoorellales</taxon>
        <taxon>Neomoorellaceae</taxon>
        <taxon>Neomoorella</taxon>
    </lineage>
</organism>
<dbReference type="EMBL" id="CP046244">
    <property type="protein sequence ID" value="QGP91950.1"/>
    <property type="molecule type" value="Genomic_DNA"/>
</dbReference>
<gene>
    <name evidence="1" type="ORF">MGLY_12990</name>
</gene>
<proteinExistence type="predicted"/>
<dbReference type="InterPro" id="IPR025639">
    <property type="entry name" value="DruA"/>
</dbReference>
<name>A0A6I5ZQ64_9FIRM</name>
<evidence type="ECO:0000313" key="1">
    <source>
        <dbReference type="EMBL" id="QGP91950.1"/>
    </source>
</evidence>
<dbReference type="AlphaFoldDB" id="A0A6I5ZQ64"/>
<accession>A0A6I5ZQ64</accession>
<protein>
    <submittedName>
        <fullName evidence="1">Uncharacterized protein</fullName>
    </submittedName>
</protein>
<reference evidence="1 2" key="1">
    <citation type="submission" date="2019-11" db="EMBL/GenBank/DDBJ databases">
        <title>Genome sequence of Moorella glycerini DSM11254.</title>
        <authorList>
            <person name="Poehlein A."/>
            <person name="Boeer T."/>
            <person name="Daniel R."/>
        </authorList>
    </citation>
    <scope>NUCLEOTIDE SEQUENCE [LARGE SCALE GENOMIC DNA]</scope>
    <source>
        <strain evidence="1 2">DSM 11254</strain>
    </source>
</reference>
<evidence type="ECO:0000313" key="2">
    <source>
        <dbReference type="Proteomes" id="UP000425916"/>
    </source>
</evidence>
<dbReference type="Proteomes" id="UP000425916">
    <property type="component" value="Chromosome"/>
</dbReference>